<evidence type="ECO:0000256" key="1">
    <source>
        <dbReference type="SAM" id="Coils"/>
    </source>
</evidence>
<dbReference type="RefSeq" id="XP_037148169.1">
    <property type="nucleotide sequence ID" value="XM_037296187.1"/>
</dbReference>
<dbReference type="EMBL" id="JACCJB010000021">
    <property type="protein sequence ID" value="KAF6218734.1"/>
    <property type="molecule type" value="Genomic_DNA"/>
</dbReference>
<gene>
    <name evidence="4" type="ORF">HO133_005276</name>
</gene>
<evidence type="ECO:0000313" key="4">
    <source>
        <dbReference type="EMBL" id="KAF6218734.1"/>
    </source>
</evidence>
<feature type="compositionally biased region" description="Polar residues" evidence="2">
    <location>
        <begin position="1270"/>
        <end position="1286"/>
    </location>
</feature>
<feature type="compositionally biased region" description="Basic and acidic residues" evidence="2">
    <location>
        <begin position="1115"/>
        <end position="1128"/>
    </location>
</feature>
<feature type="region of interest" description="Disordered" evidence="2">
    <location>
        <begin position="1246"/>
        <end position="1335"/>
    </location>
</feature>
<feature type="region of interest" description="Disordered" evidence="2">
    <location>
        <begin position="519"/>
        <end position="544"/>
    </location>
</feature>
<feature type="region of interest" description="Disordered" evidence="2">
    <location>
        <begin position="914"/>
        <end position="1148"/>
    </location>
</feature>
<feature type="compositionally biased region" description="Basic and acidic residues" evidence="2">
    <location>
        <begin position="991"/>
        <end position="1004"/>
    </location>
</feature>
<comment type="caution">
    <text evidence="4">The sequence shown here is derived from an EMBL/GenBank/DDBJ whole genome shotgun (WGS) entry which is preliminary data.</text>
</comment>
<keyword evidence="1" id="KW-0175">Coiled coil</keyword>
<feature type="chain" id="PRO_5034034665" evidence="3">
    <location>
        <begin position="26"/>
        <end position="1335"/>
    </location>
</feature>
<accession>A0A8H6F8P1</accession>
<evidence type="ECO:0000256" key="3">
    <source>
        <dbReference type="SAM" id="SignalP"/>
    </source>
</evidence>
<sequence length="1335" mass="146809">MAHRGPLREMFGLLCMAVILPKVEKIATPVANTGYIIDTTEDNNIHSIMVSPVTTPPTTGFLSLLISLFTTALAVLGDELINAAAIWMLTNGLLPSLRIIKRLVTWTGTSIHRLFRAPRHVIGGDTTPEEEVTNGDPTDGTHRSTPSQTTSAGEDDEDEWFDTQESRLSPGEIPDNTPLPPTNDQALADLRAESAGKDAEIAMLAKAVSGKSDTIVTLDQRSSRLMGNLRTTLDPQGLYSSRADVVVMANDLTLDFNRVSRKLERKKKELEEAVARQESGQLAAKDKKISKLSLEITRLSTRSERLERELRLCLEEAEKNKESAGTREAALKERTLAAESAVKMAISQRQHDVVRDQLDGVVGELSDAINTQGRLNTELQAERARTQELQTMADNGVEARRHSETLLDTATRDLQLANDNSANFERQALAINKKVLDAEERAWDAERRAAETATTVTELEQKLQEAEESKESGAEVTAAGNVSNQDSTTEISNLRLQLELANKEASGAFESGYLLAMSDNAPSDQSAEAAGHNLPDPDQQNAPTTRENELLAEVQTLAAANKGLQRSDSASEARANKLESEKQELLAELNALKQRKPARALNPEDEPLFQQGHEKAVANCEREARDLIANAVRQEAAEGEERWKHREAGWQADLKAAEANFNVAVENAAVGRVHALQEQLNRSVQRAIQAENKVNNPDGKLREAREIASTAYDGATKQYDRAVAAETRANEAEGKVQKEHDRAQAAEAEVEKYKKGKASQDGRIKQLNDAIAAATRSSYQDEWKAVEAKATEKDLIRARALILESLKRHYCEETRVVLRQLINANDRIDTLKSLLKDPAREPNQMQYLTVLLDGEVMKEDIKKLHAKNRQVLTKQCAGVNAKYMELNHIIKRSSPPDTKELLTQLFKDRGDEMARWDMKGSDSEPESDEDEDINVFNRPRKPSSRPIGLPPPHRFGRSLQPGMQYGPMPSDPNSDNPLKRKGNLDDGSPDESTKRPDTRKKDLRPTGSPFGLSHPRGSSSPEADGDENETKAVSQVNVPSADRLGEATASQQQSNNQPHVSPQLLGPTSSPIQRRSPIYTPPALWSGDSSQAEHNQDPKATKIPGPMPTSNLTSSERKERLVHEDDKAAPAQEAAASTAGGPTGFSFSVPRDVASVVVNPAPAQPNHKRVFKGLSLLGAAMADKDWALPGLPPLEEDEVYEFESQVSDSELDDGFLAHTVSDDEDDDEAIWESALYSEDRDDDLNIDLHAHTPTDNRDGMASKPLPILNSVLTNEDSSDTKPSSTVRALDMTEQNYEEQAAEASASMQGIQQNAPKRQGRPQTEEQEDTFHIDLD</sequence>
<feature type="coiled-coil region" evidence="1">
    <location>
        <begin position="249"/>
        <end position="334"/>
    </location>
</feature>
<evidence type="ECO:0000256" key="2">
    <source>
        <dbReference type="SAM" id="MobiDB-lite"/>
    </source>
</evidence>
<feature type="region of interest" description="Disordered" evidence="2">
    <location>
        <begin position="122"/>
        <end position="184"/>
    </location>
</feature>
<feature type="compositionally biased region" description="Polar residues" evidence="2">
    <location>
        <begin position="143"/>
        <end position="152"/>
    </location>
</feature>
<feature type="coiled-coil region" evidence="1">
    <location>
        <begin position="568"/>
        <end position="637"/>
    </location>
</feature>
<protein>
    <submittedName>
        <fullName evidence="4">Uncharacterized protein</fullName>
    </submittedName>
</protein>
<feature type="compositionally biased region" description="Polar residues" evidence="2">
    <location>
        <begin position="1048"/>
        <end position="1073"/>
    </location>
</feature>
<feature type="region of interest" description="Disordered" evidence="2">
    <location>
        <begin position="448"/>
        <end position="489"/>
    </location>
</feature>
<feature type="compositionally biased region" description="Acidic residues" evidence="2">
    <location>
        <begin position="923"/>
        <end position="933"/>
    </location>
</feature>
<keyword evidence="5" id="KW-1185">Reference proteome</keyword>
<reference evidence="4 5" key="1">
    <citation type="journal article" date="2020" name="Genomics">
        <title>Complete, high-quality genomes from long-read metagenomic sequencing of two wolf lichen thalli reveals enigmatic genome architecture.</title>
        <authorList>
            <person name="McKenzie S.K."/>
            <person name="Walston R.F."/>
            <person name="Allen J.L."/>
        </authorList>
    </citation>
    <scope>NUCLEOTIDE SEQUENCE [LARGE SCALE GENOMIC DNA]</scope>
    <source>
        <strain evidence="4">WasteWater1</strain>
    </source>
</reference>
<feature type="compositionally biased region" description="Basic and acidic residues" evidence="2">
    <location>
        <begin position="1246"/>
        <end position="1260"/>
    </location>
</feature>
<organism evidence="4 5">
    <name type="scientific">Letharia lupina</name>
    <dbReference type="NCBI Taxonomy" id="560253"/>
    <lineage>
        <taxon>Eukaryota</taxon>
        <taxon>Fungi</taxon>
        <taxon>Dikarya</taxon>
        <taxon>Ascomycota</taxon>
        <taxon>Pezizomycotina</taxon>
        <taxon>Lecanoromycetes</taxon>
        <taxon>OSLEUM clade</taxon>
        <taxon>Lecanoromycetidae</taxon>
        <taxon>Lecanorales</taxon>
        <taxon>Lecanorineae</taxon>
        <taxon>Parmeliaceae</taxon>
        <taxon>Letharia</taxon>
    </lineage>
</organism>
<name>A0A8H6F8P1_9LECA</name>
<feature type="compositionally biased region" description="Acidic residues" evidence="2">
    <location>
        <begin position="153"/>
        <end position="162"/>
    </location>
</feature>
<keyword evidence="3" id="KW-0732">Signal</keyword>
<feature type="signal peptide" evidence="3">
    <location>
        <begin position="1"/>
        <end position="25"/>
    </location>
</feature>
<dbReference type="GeneID" id="59333682"/>
<feature type="coiled-coil region" evidence="1">
    <location>
        <begin position="729"/>
        <end position="756"/>
    </location>
</feature>
<feature type="compositionally biased region" description="Basic and acidic residues" evidence="2">
    <location>
        <begin position="459"/>
        <end position="473"/>
    </location>
</feature>
<proteinExistence type="predicted"/>
<evidence type="ECO:0000313" key="5">
    <source>
        <dbReference type="Proteomes" id="UP000593566"/>
    </source>
</evidence>
<feature type="compositionally biased region" description="Low complexity" evidence="2">
    <location>
        <begin position="1129"/>
        <end position="1139"/>
    </location>
</feature>
<dbReference type="Proteomes" id="UP000593566">
    <property type="component" value="Unassembled WGS sequence"/>
</dbReference>
<feature type="compositionally biased region" description="Polar residues" evidence="2">
    <location>
        <begin position="480"/>
        <end position="489"/>
    </location>
</feature>